<accession>A0A4P6HQY5</accession>
<feature type="chain" id="PRO_5020939437" evidence="1">
    <location>
        <begin position="24"/>
        <end position="100"/>
    </location>
</feature>
<gene>
    <name evidence="2" type="ORF">C3Y92_15775</name>
</gene>
<keyword evidence="3" id="KW-1185">Reference proteome</keyword>
<feature type="signal peptide" evidence="1">
    <location>
        <begin position="1"/>
        <end position="23"/>
    </location>
</feature>
<reference evidence="2 3" key="1">
    <citation type="submission" date="2018-02" db="EMBL/GenBank/DDBJ databases">
        <title>Genome sequence of Desulfovibrio carbinolicus DSM 3852.</title>
        <authorList>
            <person name="Wilbanks E."/>
            <person name="Skennerton C.T."/>
            <person name="Orphan V.J."/>
        </authorList>
    </citation>
    <scope>NUCLEOTIDE SEQUENCE [LARGE SCALE GENOMIC DNA]</scope>
    <source>
        <strain evidence="2 3">DSM 3852</strain>
    </source>
</reference>
<dbReference type="KEGG" id="dcb:C3Y92_15775"/>
<name>A0A4P6HQY5_9BACT</name>
<dbReference type="Proteomes" id="UP000293296">
    <property type="component" value="Chromosome"/>
</dbReference>
<dbReference type="OrthoDB" id="5457684at2"/>
<organism evidence="2 3">
    <name type="scientific">Solidesulfovibrio carbinolicus</name>
    <dbReference type="NCBI Taxonomy" id="296842"/>
    <lineage>
        <taxon>Bacteria</taxon>
        <taxon>Pseudomonadati</taxon>
        <taxon>Thermodesulfobacteriota</taxon>
        <taxon>Desulfovibrionia</taxon>
        <taxon>Desulfovibrionales</taxon>
        <taxon>Desulfovibrionaceae</taxon>
        <taxon>Solidesulfovibrio</taxon>
    </lineage>
</organism>
<evidence type="ECO:0000313" key="2">
    <source>
        <dbReference type="EMBL" id="QAZ68610.1"/>
    </source>
</evidence>
<evidence type="ECO:0000313" key="3">
    <source>
        <dbReference type="Proteomes" id="UP000293296"/>
    </source>
</evidence>
<protein>
    <submittedName>
        <fullName evidence="2">Uncharacterized protein</fullName>
    </submittedName>
</protein>
<sequence length="100" mass="11033">MKTRLIGVAVVALALLSPAPGLTDDNIKYSQCLNTFKEKDGIQTGTIVKLATGEVFETLGSAFSYDKDLNSPMCTIIKDKRFYYLLISGIGKKIMVRRLN</sequence>
<proteinExistence type="predicted"/>
<dbReference type="EMBL" id="CP026538">
    <property type="protein sequence ID" value="QAZ68610.1"/>
    <property type="molecule type" value="Genomic_DNA"/>
</dbReference>
<evidence type="ECO:0000256" key="1">
    <source>
        <dbReference type="SAM" id="SignalP"/>
    </source>
</evidence>
<dbReference type="AlphaFoldDB" id="A0A4P6HQY5"/>
<keyword evidence="1" id="KW-0732">Signal</keyword>
<dbReference type="RefSeq" id="WP_129354207.1">
    <property type="nucleotide sequence ID" value="NZ_CP026538.1"/>
</dbReference>